<keyword evidence="4 7" id="KW-0812">Transmembrane</keyword>
<accession>A0A4Q2JQN9</accession>
<keyword evidence="11" id="KW-1185">Reference proteome</keyword>
<gene>
    <name evidence="10" type="ORF">ESP57_06095</name>
</gene>
<dbReference type="OrthoDB" id="3210259at2"/>
<dbReference type="PANTHER" id="PTHR43227:SF8">
    <property type="entry name" value="DIACETYLCHITOBIOSE UPTAKE SYSTEM PERMEASE PROTEIN DASB"/>
    <property type="match status" value="1"/>
</dbReference>
<dbReference type="PANTHER" id="PTHR43227">
    <property type="entry name" value="BLL4140 PROTEIN"/>
    <property type="match status" value="1"/>
</dbReference>
<feature type="region of interest" description="Disordered" evidence="8">
    <location>
        <begin position="1"/>
        <end position="21"/>
    </location>
</feature>
<evidence type="ECO:0000256" key="3">
    <source>
        <dbReference type="ARBA" id="ARBA00022475"/>
    </source>
</evidence>
<dbReference type="InterPro" id="IPR050809">
    <property type="entry name" value="UgpAE/MalFG_permease"/>
</dbReference>
<comment type="subcellular location">
    <subcellularLocation>
        <location evidence="1 7">Cell membrane</location>
        <topology evidence="1 7">Multi-pass membrane protein</topology>
    </subcellularLocation>
</comment>
<evidence type="ECO:0000259" key="9">
    <source>
        <dbReference type="PROSITE" id="PS50928"/>
    </source>
</evidence>
<keyword evidence="2 7" id="KW-0813">Transport</keyword>
<dbReference type="InterPro" id="IPR035906">
    <property type="entry name" value="MetI-like_sf"/>
</dbReference>
<keyword evidence="6 7" id="KW-0472">Membrane</keyword>
<feature type="transmembrane region" description="Helical" evidence="7">
    <location>
        <begin position="285"/>
        <end position="304"/>
    </location>
</feature>
<feature type="transmembrane region" description="Helical" evidence="7">
    <location>
        <begin position="129"/>
        <end position="151"/>
    </location>
</feature>
<sequence length="313" mass="33252">MTMSVRTSGPRRSATKRRPIQGTGGRTATIFLVPFFTVFLVAMIAPVIYAVGLSLFAEQRSGLGFGGAETVFVGLGNYADVLANDTFIAGFGRLALYCVLYVPTLLGVALGFALLLDAVVAKAKRAFQLLLFLPHAVPGVIAALIWAYLYTPGVSPIVSALATGGIQIDFLSVHMVLPSMVNIAVWEWAGYNVIILFTALQSVPREVLEAARVDGAGEIRTAFSIKTPLIAPALGVALLFTVIGSLQLFTEPKILSTATTAVTSTWVPNMWAYDAAFNRNNLPQAAAASIILALLAGLLSWVVTRFTSKGTSR</sequence>
<dbReference type="GO" id="GO:0055085">
    <property type="term" value="P:transmembrane transport"/>
    <property type="evidence" value="ECO:0007669"/>
    <property type="project" value="InterPro"/>
</dbReference>
<proteinExistence type="inferred from homology"/>
<dbReference type="SUPFAM" id="SSF161098">
    <property type="entry name" value="MetI-like"/>
    <property type="match status" value="1"/>
</dbReference>
<dbReference type="AlphaFoldDB" id="A0A4Q2JQN9"/>
<comment type="similarity">
    <text evidence="7">Belongs to the binding-protein-dependent transport system permease family.</text>
</comment>
<reference evidence="10 11" key="1">
    <citation type="submission" date="2019-01" db="EMBL/GenBank/DDBJ databases">
        <authorList>
            <person name="Li J."/>
        </authorList>
    </citation>
    <scope>NUCLEOTIDE SEQUENCE [LARGE SCALE GENOMIC DNA]</scope>
    <source>
        <strain evidence="10 11">CCUG 35506</strain>
    </source>
</reference>
<evidence type="ECO:0000256" key="8">
    <source>
        <dbReference type="SAM" id="MobiDB-lite"/>
    </source>
</evidence>
<keyword evidence="5 7" id="KW-1133">Transmembrane helix</keyword>
<dbReference type="Pfam" id="PF00528">
    <property type="entry name" value="BPD_transp_1"/>
    <property type="match status" value="1"/>
</dbReference>
<comment type="caution">
    <text evidence="10">The sequence shown here is derived from an EMBL/GenBank/DDBJ whole genome shotgun (WGS) entry which is preliminary data.</text>
</comment>
<dbReference type="EMBL" id="SDPO01000002">
    <property type="protein sequence ID" value="RXZ48570.1"/>
    <property type="molecule type" value="Genomic_DNA"/>
</dbReference>
<evidence type="ECO:0000256" key="4">
    <source>
        <dbReference type="ARBA" id="ARBA00022692"/>
    </source>
</evidence>
<evidence type="ECO:0000256" key="6">
    <source>
        <dbReference type="ARBA" id="ARBA00023136"/>
    </source>
</evidence>
<organism evidence="10 11">
    <name type="scientific">Agromyces fucosus</name>
    <dbReference type="NCBI Taxonomy" id="41985"/>
    <lineage>
        <taxon>Bacteria</taxon>
        <taxon>Bacillati</taxon>
        <taxon>Actinomycetota</taxon>
        <taxon>Actinomycetes</taxon>
        <taxon>Micrococcales</taxon>
        <taxon>Microbacteriaceae</taxon>
        <taxon>Agromyces</taxon>
    </lineage>
</organism>
<feature type="domain" description="ABC transmembrane type-1" evidence="9">
    <location>
        <begin position="89"/>
        <end position="303"/>
    </location>
</feature>
<feature type="transmembrane region" description="Helical" evidence="7">
    <location>
        <begin position="229"/>
        <end position="249"/>
    </location>
</feature>
<protein>
    <submittedName>
        <fullName evidence="10">Sugar ABC transporter permease</fullName>
    </submittedName>
</protein>
<feature type="transmembrane region" description="Helical" evidence="7">
    <location>
        <begin position="157"/>
        <end position="177"/>
    </location>
</feature>
<dbReference type="Gene3D" id="1.10.3720.10">
    <property type="entry name" value="MetI-like"/>
    <property type="match status" value="1"/>
</dbReference>
<dbReference type="PROSITE" id="PS50928">
    <property type="entry name" value="ABC_TM1"/>
    <property type="match status" value="1"/>
</dbReference>
<evidence type="ECO:0000256" key="1">
    <source>
        <dbReference type="ARBA" id="ARBA00004651"/>
    </source>
</evidence>
<evidence type="ECO:0000256" key="2">
    <source>
        <dbReference type="ARBA" id="ARBA00022448"/>
    </source>
</evidence>
<feature type="transmembrane region" description="Helical" evidence="7">
    <location>
        <begin position="27"/>
        <end position="51"/>
    </location>
</feature>
<name>A0A4Q2JQN9_9MICO</name>
<keyword evidence="3" id="KW-1003">Cell membrane</keyword>
<evidence type="ECO:0000313" key="10">
    <source>
        <dbReference type="EMBL" id="RXZ48570.1"/>
    </source>
</evidence>
<dbReference type="GO" id="GO:0005886">
    <property type="term" value="C:plasma membrane"/>
    <property type="evidence" value="ECO:0007669"/>
    <property type="project" value="UniProtKB-SubCell"/>
</dbReference>
<evidence type="ECO:0000313" key="11">
    <source>
        <dbReference type="Proteomes" id="UP000292935"/>
    </source>
</evidence>
<dbReference type="CDD" id="cd06261">
    <property type="entry name" value="TM_PBP2"/>
    <property type="match status" value="1"/>
</dbReference>
<evidence type="ECO:0000256" key="7">
    <source>
        <dbReference type="RuleBase" id="RU363032"/>
    </source>
</evidence>
<dbReference type="InterPro" id="IPR000515">
    <property type="entry name" value="MetI-like"/>
</dbReference>
<dbReference type="Proteomes" id="UP000292935">
    <property type="component" value="Unassembled WGS sequence"/>
</dbReference>
<evidence type="ECO:0000256" key="5">
    <source>
        <dbReference type="ARBA" id="ARBA00022989"/>
    </source>
</evidence>
<feature type="transmembrane region" description="Helical" evidence="7">
    <location>
        <begin position="94"/>
        <end position="117"/>
    </location>
</feature>